<feature type="region of interest" description="Disordered" evidence="2">
    <location>
        <begin position="71"/>
        <end position="96"/>
    </location>
</feature>
<dbReference type="SUPFAM" id="SSF52047">
    <property type="entry name" value="RNI-like"/>
    <property type="match status" value="3"/>
</dbReference>
<name>A0A9W6BSW5_9CHLO</name>
<dbReference type="SMART" id="SM00367">
    <property type="entry name" value="LRR_CC"/>
    <property type="match status" value="12"/>
</dbReference>
<sequence>MRNLRGVVLDGCKLITNDGLKHLHTGIQTLSLRNCSQVTWAGLHELTNLPNLTILNVAGIKLTAGPAAAAPAAAPAPPAAAPPPPGADAAAAGAAGAPPAANGGPVLFELLQRLESLTLGDHMALSFIADRMVVEELAAVRPARLAHLDLSGCIDLTDWAVHELACAIPSLTSLSLQSCVRLTNASVLELARLPRLRALNLRGCLQLNDAGLAAGLSGLAALEELNLQGCTAITGSCLSELAPCKSLAVLNVSHCGALASLEPLRGLPGLRRLDVSHCPKLSPAGITALTALRHLTEVRASHLRHHAAPPPPPLPTAAPANGAAATTTTTSAADQLASLTSLDQLQSLDLSYMSHQGGFPSGLLDAVAELTRLTRLNLAGCGGPSTGGGQEAGHRCGGERSGLGFLSDLRRLQDLDLGSWQEVDPQELSCLAGATALRRLVVSRLGNRHANACFEGCDCSGSPFSSLYPSPYGSPGGASPPSTGSSPPPPAAAVAAAAVAAPPALTAAAAAAAAAEARAELAARGRACSAAIDAAAAEDRRGSCGGSSSTGSSDACGQLSDASDDVATCSSASASPSSSCATGLSAEVSQRRLSSPKYDKEYDSSSCQPPTARCAPSTAEVAKAAASSVSPLDVLTRQMAAVGISCCCSASARRGCGSCSCASCGGSGGSVAAAVVGVVAAAAAAAAAAASPAATSACGLERALAAVPPVAAPLPCLAEAAEASRLGLGGGLPPLPLSPRPGLDGALGHLTGLTALAEIHLEACNHITDEGVARLARLPRLELLDLGGCNRITGRTLGAFATHGSLQTLLLGNCAALTDAGLTAASTVGSLRVVDVSGCNRLTDAGTVTLGSLRRLARLSLRSNSKCSDVTVAALAELPALQWLCLSLCGITDGALRLLGGAGASRSLTWLDLSHCWRLSRAGVRQLEAERAQLKVIFSGRN</sequence>
<protein>
    <recommendedName>
        <fullName evidence="3">F-box/LRR-repeat protein 15-like leucin rich repeat domain-containing protein</fullName>
    </recommendedName>
</protein>
<dbReference type="PANTHER" id="PTHR13318">
    <property type="entry name" value="PARTNER OF PAIRED, ISOFORM B-RELATED"/>
    <property type="match status" value="1"/>
</dbReference>
<feature type="domain" description="F-box/LRR-repeat protein 15-like leucin rich repeat" evidence="3">
    <location>
        <begin position="754"/>
        <end position="928"/>
    </location>
</feature>
<dbReference type="GO" id="GO:0005930">
    <property type="term" value="C:axoneme"/>
    <property type="evidence" value="ECO:0007669"/>
    <property type="project" value="UniProtKB-SubCell"/>
</dbReference>
<comment type="caution">
    <text evidence="4">The sequence shown here is derived from an EMBL/GenBank/DDBJ whole genome shotgun (WGS) entry which is preliminary data.</text>
</comment>
<gene>
    <name evidence="4" type="primary">PLEST003081</name>
    <name evidence="4" type="ORF">PLESTB_001161500</name>
</gene>
<feature type="compositionally biased region" description="Low complexity" evidence="2">
    <location>
        <begin position="87"/>
        <end position="96"/>
    </location>
</feature>
<dbReference type="EMBL" id="BRXU01000017">
    <property type="protein sequence ID" value="GLC56901.1"/>
    <property type="molecule type" value="Genomic_DNA"/>
</dbReference>
<organism evidence="4 5">
    <name type="scientific">Pleodorina starrii</name>
    <dbReference type="NCBI Taxonomy" id="330485"/>
    <lineage>
        <taxon>Eukaryota</taxon>
        <taxon>Viridiplantae</taxon>
        <taxon>Chlorophyta</taxon>
        <taxon>core chlorophytes</taxon>
        <taxon>Chlorophyceae</taxon>
        <taxon>CS clade</taxon>
        <taxon>Chlamydomonadales</taxon>
        <taxon>Volvocaceae</taxon>
        <taxon>Pleodorina</taxon>
    </lineage>
</organism>
<feature type="compositionally biased region" description="Low complexity" evidence="2">
    <location>
        <begin position="472"/>
        <end position="485"/>
    </location>
</feature>
<dbReference type="Proteomes" id="UP001165080">
    <property type="component" value="Unassembled WGS sequence"/>
</dbReference>
<dbReference type="InterPro" id="IPR032675">
    <property type="entry name" value="LRR_dom_sf"/>
</dbReference>
<feature type="compositionally biased region" description="Pro residues" evidence="2">
    <location>
        <begin position="74"/>
        <end position="86"/>
    </location>
</feature>
<dbReference type="GO" id="GO:0031146">
    <property type="term" value="P:SCF-dependent proteasomal ubiquitin-dependent protein catabolic process"/>
    <property type="evidence" value="ECO:0007669"/>
    <property type="project" value="TreeGrafter"/>
</dbReference>
<dbReference type="Pfam" id="PF25372">
    <property type="entry name" value="DUF7885"/>
    <property type="match status" value="1"/>
</dbReference>
<dbReference type="InterPro" id="IPR006553">
    <property type="entry name" value="Leu-rich_rpt_Cys-con_subtyp"/>
</dbReference>
<evidence type="ECO:0000256" key="2">
    <source>
        <dbReference type="SAM" id="MobiDB-lite"/>
    </source>
</evidence>
<dbReference type="AlphaFoldDB" id="A0A9W6BSW5"/>
<evidence type="ECO:0000313" key="5">
    <source>
        <dbReference type="Proteomes" id="UP001165080"/>
    </source>
</evidence>
<dbReference type="Gene3D" id="3.80.10.10">
    <property type="entry name" value="Ribonuclease Inhibitor"/>
    <property type="match status" value="7"/>
</dbReference>
<keyword evidence="5" id="KW-1185">Reference proteome</keyword>
<evidence type="ECO:0000256" key="1">
    <source>
        <dbReference type="ARBA" id="ARBA00004430"/>
    </source>
</evidence>
<feature type="region of interest" description="Disordered" evidence="2">
    <location>
        <begin position="472"/>
        <end position="491"/>
    </location>
</feature>
<dbReference type="InterPro" id="IPR057207">
    <property type="entry name" value="FBXL15_LRR"/>
</dbReference>
<comment type="subcellular location">
    <subcellularLocation>
        <location evidence="1">Cytoplasm</location>
        <location evidence="1">Cytoskeleton</location>
        <location evidence="1">Cilium axoneme</location>
    </subcellularLocation>
</comment>
<feature type="compositionally biased region" description="Low complexity" evidence="2">
    <location>
        <begin position="317"/>
        <end position="329"/>
    </location>
</feature>
<evidence type="ECO:0000313" key="4">
    <source>
        <dbReference type="EMBL" id="GLC56901.1"/>
    </source>
</evidence>
<dbReference type="GO" id="GO:0019005">
    <property type="term" value="C:SCF ubiquitin ligase complex"/>
    <property type="evidence" value="ECO:0007669"/>
    <property type="project" value="TreeGrafter"/>
</dbReference>
<feature type="region of interest" description="Disordered" evidence="2">
    <location>
        <begin position="302"/>
        <end position="329"/>
    </location>
</feature>
<reference evidence="4 5" key="1">
    <citation type="journal article" date="2023" name="Commun. Biol.">
        <title>Reorganization of the ancestral sex-determining regions during the evolution of trioecy in Pleodorina starrii.</title>
        <authorList>
            <person name="Takahashi K."/>
            <person name="Suzuki S."/>
            <person name="Kawai-Toyooka H."/>
            <person name="Yamamoto K."/>
            <person name="Hamaji T."/>
            <person name="Ootsuki R."/>
            <person name="Yamaguchi H."/>
            <person name="Kawachi M."/>
            <person name="Higashiyama T."/>
            <person name="Nozaki H."/>
        </authorList>
    </citation>
    <scope>NUCLEOTIDE SEQUENCE [LARGE SCALE GENOMIC DNA]</scope>
    <source>
        <strain evidence="4 5">NIES-4479</strain>
    </source>
</reference>
<dbReference type="PANTHER" id="PTHR13318:SF190">
    <property type="entry name" value="PARTNER OF PAIRED, ISOFORM B"/>
    <property type="match status" value="1"/>
</dbReference>
<proteinExistence type="predicted"/>
<accession>A0A9W6BSW5</accession>
<evidence type="ECO:0000259" key="3">
    <source>
        <dbReference type="Pfam" id="PF25372"/>
    </source>
</evidence>